<evidence type="ECO:0000256" key="10">
    <source>
        <dbReference type="ARBA" id="ARBA00023242"/>
    </source>
</evidence>
<evidence type="ECO:0000256" key="4">
    <source>
        <dbReference type="ARBA" id="ARBA00022723"/>
    </source>
</evidence>
<feature type="region of interest" description="Disordered" evidence="12">
    <location>
        <begin position="407"/>
        <end position="434"/>
    </location>
</feature>
<evidence type="ECO:0000256" key="9">
    <source>
        <dbReference type="ARBA" id="ARBA00023163"/>
    </source>
</evidence>
<dbReference type="Gene3D" id="2.30.30.1190">
    <property type="match status" value="1"/>
</dbReference>
<evidence type="ECO:0000313" key="17">
    <source>
        <dbReference type="Proteomes" id="UP000694388"/>
    </source>
</evidence>
<keyword evidence="13" id="KW-0472">Membrane</keyword>
<dbReference type="CDD" id="cd20384">
    <property type="entry name" value="Tudor_ZGPAT"/>
    <property type="match status" value="1"/>
</dbReference>
<dbReference type="GO" id="GO:0000978">
    <property type="term" value="F:RNA polymerase II cis-regulatory region sequence-specific DNA binding"/>
    <property type="evidence" value="ECO:0007669"/>
    <property type="project" value="TreeGrafter"/>
</dbReference>
<dbReference type="PROSITE" id="PS50103">
    <property type="entry name" value="ZF_C3H1"/>
    <property type="match status" value="1"/>
</dbReference>
<evidence type="ECO:0000256" key="3">
    <source>
        <dbReference type="ARBA" id="ARBA00022491"/>
    </source>
</evidence>
<keyword evidence="9" id="KW-0804">Transcription</keyword>
<dbReference type="Gene3D" id="2.30.30.140">
    <property type="match status" value="1"/>
</dbReference>
<keyword evidence="5 11" id="KW-0863">Zinc-finger</keyword>
<dbReference type="InterPro" id="IPR000467">
    <property type="entry name" value="G_patch_dom"/>
</dbReference>
<sequence>MDEPALEAAIAASRMQLEQVEAAIAALRAASGDGRRCGAGAPDGRESGPPDGRESGPPDGRDGGPPDGRDGGAPDGRDGGPPDGRDGGAPDGRDGGAPDGRDGGPPDGRDGGPPDVRDGGPPDGRDGGPPDGRDGGPPDGRDGGPPDGRDGGPPDGRDGGPPDGRDAGAPVGREGEAHMQVLLELRAGVQEFLELTEASLLAARKSSLLALLEETKCGEQGPSEEKHPGETSDRVMGVKGQESNSVPGDGVNGQDEVPCSQKEAMDDDSFCGVRCLAPYRNSRGALQFHHAMLSGRASGPEGVDAVCVLFLFPTDRSLKPCSFYLEGRCRFAECCRFSHGVVVPCNQLREFEEPDVASLRTGDVCLARHEDDVWYAGTITDMADGYYTVKFDSLLLKERVVEADGIIPIPRTETEGTSSSPEDSDGGEGAGPQKEERVHLLQQESDYDMADSGYVTLVECADKGPPLLGLWEAHTRGVGSRLLTKMGYEQGRGLGPKGDGRILPVDVVVLPAGRSLDSCAAILQHHRETGEMMVGGMVAGGQQPHPKRRKTHQPASSAGQSSYGRQKRANVFEFLNQKLGGNEKSRKFAKDEMTDKFERLEQRGSTAFRGDAAWHRELGVLASQTAERVSQKQREVERLKEALGRNAGRDAVITAKVETRLRSDVIRTLDGLSYPCLFILWTEWIFFLYAAYGCQVASFFGGAAVPLMQCLLTISWYSFCRLRKDDRLSQPTWC</sequence>
<keyword evidence="13" id="KW-1133">Transmembrane helix</keyword>
<dbReference type="SMART" id="SM00443">
    <property type="entry name" value="G_patch"/>
    <property type="match status" value="1"/>
</dbReference>
<evidence type="ECO:0000259" key="14">
    <source>
        <dbReference type="PROSITE" id="PS50103"/>
    </source>
</evidence>
<feature type="domain" description="C3H1-type" evidence="14">
    <location>
        <begin position="315"/>
        <end position="342"/>
    </location>
</feature>
<feature type="compositionally biased region" description="Polar residues" evidence="12">
    <location>
        <begin position="553"/>
        <end position="564"/>
    </location>
</feature>
<feature type="region of interest" description="Disordered" evidence="12">
    <location>
        <begin position="30"/>
        <end position="176"/>
    </location>
</feature>
<evidence type="ECO:0000256" key="12">
    <source>
        <dbReference type="SAM" id="MobiDB-lite"/>
    </source>
</evidence>
<reference evidence="16" key="2">
    <citation type="submission" date="2025-09" db="UniProtKB">
        <authorList>
            <consortium name="Ensembl"/>
        </authorList>
    </citation>
    <scope>IDENTIFICATION</scope>
</reference>
<feature type="zinc finger region" description="C3H1-type" evidence="11">
    <location>
        <begin position="315"/>
        <end position="342"/>
    </location>
</feature>
<comment type="subcellular location">
    <subcellularLocation>
        <location evidence="1">Nucleus</location>
    </subcellularLocation>
</comment>
<dbReference type="PANTHER" id="PTHR46297">
    <property type="entry name" value="ZINC FINGER CCCH-TYPE WITH G PATCH DOMAIN-CONTAINING PROTEIN"/>
    <property type="match status" value="1"/>
</dbReference>
<keyword evidence="10" id="KW-0539">Nucleus</keyword>
<keyword evidence="13" id="KW-0812">Transmembrane</keyword>
<dbReference type="InterPro" id="IPR000571">
    <property type="entry name" value="Znf_CCCH"/>
</dbReference>
<keyword evidence="6 11" id="KW-0862">Zinc</keyword>
<evidence type="ECO:0000313" key="16">
    <source>
        <dbReference type="Ensembl" id="ENSEBUP00000014295.1"/>
    </source>
</evidence>
<dbReference type="PANTHER" id="PTHR46297:SF1">
    <property type="entry name" value="ZINC FINGER CCCH-TYPE WITH G PATCH DOMAIN-CONTAINING PROTEIN"/>
    <property type="match status" value="1"/>
</dbReference>
<dbReference type="Proteomes" id="UP000694388">
    <property type="component" value="Unplaced"/>
</dbReference>
<evidence type="ECO:0000256" key="7">
    <source>
        <dbReference type="ARBA" id="ARBA00023015"/>
    </source>
</evidence>
<dbReference type="SUPFAM" id="SSF63748">
    <property type="entry name" value="Tudor/PWWP/MBT"/>
    <property type="match status" value="1"/>
</dbReference>
<keyword evidence="7" id="KW-0805">Transcription regulation</keyword>
<accession>A0A8C4QEK2</accession>
<feature type="compositionally biased region" description="Basic and acidic residues" evidence="12">
    <location>
        <begin position="217"/>
        <end position="233"/>
    </location>
</feature>
<feature type="compositionally biased region" description="Basic and acidic residues" evidence="12">
    <location>
        <begin position="43"/>
        <end position="166"/>
    </location>
</feature>
<feature type="domain" description="G-patch" evidence="15">
    <location>
        <begin position="475"/>
        <end position="521"/>
    </location>
</feature>
<dbReference type="PROSITE" id="PS50174">
    <property type="entry name" value="G_PATCH"/>
    <property type="match status" value="1"/>
</dbReference>
<protein>
    <recommendedName>
        <fullName evidence="2">Zinc finger CCCH-type with G patch domain-containing protein</fullName>
    </recommendedName>
</protein>
<keyword evidence="8" id="KW-0238">DNA-binding</keyword>
<keyword evidence="4 11" id="KW-0479">Metal-binding</keyword>
<evidence type="ECO:0000256" key="2">
    <source>
        <dbReference type="ARBA" id="ARBA00022414"/>
    </source>
</evidence>
<evidence type="ECO:0000256" key="8">
    <source>
        <dbReference type="ARBA" id="ARBA00023125"/>
    </source>
</evidence>
<dbReference type="GO" id="GO:0001227">
    <property type="term" value="F:DNA-binding transcription repressor activity, RNA polymerase II-specific"/>
    <property type="evidence" value="ECO:0007669"/>
    <property type="project" value="TreeGrafter"/>
</dbReference>
<dbReference type="GeneTree" id="ENSGT00390000000732"/>
<evidence type="ECO:0000256" key="11">
    <source>
        <dbReference type="PROSITE-ProRule" id="PRU00723"/>
    </source>
</evidence>
<dbReference type="AlphaFoldDB" id="A0A8C4QEK2"/>
<dbReference type="GO" id="GO:0005634">
    <property type="term" value="C:nucleus"/>
    <property type="evidence" value="ECO:0007669"/>
    <property type="project" value="UniProtKB-SubCell"/>
</dbReference>
<evidence type="ECO:0000256" key="6">
    <source>
        <dbReference type="ARBA" id="ARBA00022833"/>
    </source>
</evidence>
<keyword evidence="3" id="KW-0678">Repressor</keyword>
<keyword evidence="17" id="KW-1185">Reference proteome</keyword>
<evidence type="ECO:0000256" key="13">
    <source>
        <dbReference type="SAM" id="Phobius"/>
    </source>
</evidence>
<organism evidence="16 17">
    <name type="scientific">Eptatretus burgeri</name>
    <name type="common">Inshore hagfish</name>
    <dbReference type="NCBI Taxonomy" id="7764"/>
    <lineage>
        <taxon>Eukaryota</taxon>
        <taxon>Metazoa</taxon>
        <taxon>Chordata</taxon>
        <taxon>Craniata</taxon>
        <taxon>Vertebrata</taxon>
        <taxon>Cyclostomata</taxon>
        <taxon>Myxini</taxon>
        <taxon>Myxiniformes</taxon>
        <taxon>Myxinidae</taxon>
        <taxon>Eptatretinae</taxon>
        <taxon>Eptatretus</taxon>
    </lineage>
</organism>
<feature type="region of interest" description="Disordered" evidence="12">
    <location>
        <begin position="538"/>
        <end position="565"/>
    </location>
</feature>
<dbReference type="GO" id="GO:0008270">
    <property type="term" value="F:zinc ion binding"/>
    <property type="evidence" value="ECO:0007669"/>
    <property type="project" value="UniProtKB-KW"/>
</dbReference>
<dbReference type="Pfam" id="PF01585">
    <property type="entry name" value="G-patch"/>
    <property type="match status" value="1"/>
</dbReference>
<proteinExistence type="predicted"/>
<evidence type="ECO:0000259" key="15">
    <source>
        <dbReference type="PROSITE" id="PS50174"/>
    </source>
</evidence>
<dbReference type="Ensembl" id="ENSEBUT00000014871.1">
    <property type="protein sequence ID" value="ENSEBUP00000014295.1"/>
    <property type="gene ID" value="ENSEBUG00000009006.1"/>
</dbReference>
<feature type="transmembrane region" description="Helical" evidence="13">
    <location>
        <begin position="698"/>
        <end position="719"/>
    </location>
</feature>
<reference evidence="16" key="1">
    <citation type="submission" date="2025-08" db="UniProtKB">
        <authorList>
            <consortium name="Ensembl"/>
        </authorList>
    </citation>
    <scope>IDENTIFICATION</scope>
</reference>
<name>A0A8C4QEK2_EPTBU</name>
<evidence type="ECO:0000256" key="1">
    <source>
        <dbReference type="ARBA" id="ARBA00004123"/>
    </source>
</evidence>
<feature type="region of interest" description="Disordered" evidence="12">
    <location>
        <begin position="217"/>
        <end position="258"/>
    </location>
</feature>
<evidence type="ECO:0000256" key="5">
    <source>
        <dbReference type="ARBA" id="ARBA00022771"/>
    </source>
</evidence>